<reference evidence="2 3" key="1">
    <citation type="submission" date="2023-08" db="EMBL/GenBank/DDBJ databases">
        <title>Annotated Genome Sequence of Vanrija albida AlHP1.</title>
        <authorList>
            <person name="Herzog R."/>
        </authorList>
    </citation>
    <scope>NUCLEOTIDE SEQUENCE [LARGE SCALE GENOMIC DNA]</scope>
    <source>
        <strain evidence="2 3">AlHP1</strain>
    </source>
</reference>
<feature type="compositionally biased region" description="Low complexity" evidence="1">
    <location>
        <begin position="49"/>
        <end position="67"/>
    </location>
</feature>
<feature type="compositionally biased region" description="Low complexity" evidence="1">
    <location>
        <begin position="18"/>
        <end position="41"/>
    </location>
</feature>
<evidence type="ECO:0000313" key="2">
    <source>
        <dbReference type="EMBL" id="KAL1406293.1"/>
    </source>
</evidence>
<feature type="region of interest" description="Disordered" evidence="1">
    <location>
        <begin position="1"/>
        <end position="92"/>
    </location>
</feature>
<dbReference type="Proteomes" id="UP001565368">
    <property type="component" value="Unassembled WGS sequence"/>
</dbReference>
<gene>
    <name evidence="2" type="ORF">Q8F55_007989</name>
</gene>
<comment type="caution">
    <text evidence="2">The sequence shown here is derived from an EMBL/GenBank/DDBJ whole genome shotgun (WGS) entry which is preliminary data.</text>
</comment>
<sequence length="580" mass="65231">MGLFDKLKKKPQAKADVQPPAQNVPQPQAQYAPRAHPSYATAPPPPHPSYAGQAAPAPVPAQAAQQPCAPPPKQGGHHDMATQYGTPAPAAAPVAAPAPAVRAAPPAPAAPAPAPVPATPAPAEPPWVKYQAVAGNAAEAAKSFGYIKSKPILRRLGMVLVVISPRLADLGYRGTLAKLMQCSKGVYDLVGKGLYKSLVFNEYNWHQIQGPIMYMRLCNPEHADDWAFSEERVFSRRIDRAVTEHRRRLYLLSHTESITIDGIPFESEADASVFKQLLVSLRFVRTDPRPHVYTELKHLRITARGFCFLGWNCMRNVEKTETWRAHLGLTNMLATMPKHCVHLCVTYPTIADNDEWIRAQQQMYTNWAGVTSHQKPAFLYSQWLWALNSKTGDEDNDVYNVFTLYRRWKEVSLHNLPHNGLEWLIPRVRAFRTRVWADPTRKYGGGPILAEDDVFPNDIVADRPFDWRIECSNFNKTRPPRECPCVIAYTHAMIREKKDVMEGGIRSFVNIDLPHWSTVEACDVCGEGEGSGDDPFEVPNDVQDPPCNAFHWWDKPPLSMPPYDRTYDKERWLRWADTGE</sequence>
<evidence type="ECO:0000256" key="1">
    <source>
        <dbReference type="SAM" id="MobiDB-lite"/>
    </source>
</evidence>
<accession>A0ABR3PW16</accession>
<dbReference type="RefSeq" id="XP_069206237.1">
    <property type="nucleotide sequence ID" value="XM_069356396.1"/>
</dbReference>
<organism evidence="2 3">
    <name type="scientific">Vanrija albida</name>
    <dbReference type="NCBI Taxonomy" id="181172"/>
    <lineage>
        <taxon>Eukaryota</taxon>
        <taxon>Fungi</taxon>
        <taxon>Dikarya</taxon>
        <taxon>Basidiomycota</taxon>
        <taxon>Agaricomycotina</taxon>
        <taxon>Tremellomycetes</taxon>
        <taxon>Trichosporonales</taxon>
        <taxon>Trichosporonaceae</taxon>
        <taxon>Vanrija</taxon>
    </lineage>
</organism>
<evidence type="ECO:0000313" key="3">
    <source>
        <dbReference type="Proteomes" id="UP001565368"/>
    </source>
</evidence>
<keyword evidence="3" id="KW-1185">Reference proteome</keyword>
<proteinExistence type="predicted"/>
<dbReference type="EMBL" id="JBBXJM010000006">
    <property type="protein sequence ID" value="KAL1406293.1"/>
    <property type="molecule type" value="Genomic_DNA"/>
</dbReference>
<dbReference type="GeneID" id="95989032"/>
<protein>
    <submittedName>
        <fullName evidence="2">Uncharacterized protein</fullName>
    </submittedName>
</protein>
<name>A0ABR3PW16_9TREE</name>